<evidence type="ECO:0000313" key="20">
    <source>
        <dbReference type="Proteomes" id="UP001152803"/>
    </source>
</evidence>
<dbReference type="SUPFAM" id="SSF48403">
    <property type="entry name" value="Ankyrin repeat"/>
    <property type="match status" value="1"/>
</dbReference>
<feature type="compositionally biased region" description="Low complexity" evidence="16">
    <location>
        <begin position="449"/>
        <end position="460"/>
    </location>
</feature>
<accession>A0A9Q1DGA2</accession>
<evidence type="ECO:0000259" key="18">
    <source>
        <dbReference type="Pfam" id="PF25408"/>
    </source>
</evidence>
<feature type="domain" description="Cortactin-binding protein-2 N-terminal" evidence="17">
    <location>
        <begin position="36"/>
        <end position="138"/>
    </location>
</feature>
<dbReference type="PROSITE" id="PS50088">
    <property type="entry name" value="ANK_REPEAT"/>
    <property type="match status" value="4"/>
</dbReference>
<dbReference type="PANTHER" id="PTHR23166">
    <property type="entry name" value="FILAMIN/GPBP-INTERACTING PROTEIN"/>
    <property type="match status" value="1"/>
</dbReference>
<comment type="subcellular location">
    <subcellularLocation>
        <location evidence="2">Cell projection</location>
        <location evidence="2">Dendritic spine</location>
    </subcellularLocation>
    <subcellularLocation>
        <location evidence="1">Cytoplasm</location>
        <location evidence="1">Cell cortex</location>
    </subcellularLocation>
</comment>
<dbReference type="InterPro" id="IPR002110">
    <property type="entry name" value="Ankyrin_rpt"/>
</dbReference>
<reference evidence="19" key="1">
    <citation type="journal article" date="2023" name="Science">
        <title>Genome structures resolve the early diversification of teleost fishes.</title>
        <authorList>
            <person name="Parey E."/>
            <person name="Louis A."/>
            <person name="Montfort J."/>
            <person name="Bouchez O."/>
            <person name="Roques C."/>
            <person name="Iampietro C."/>
            <person name="Lluch J."/>
            <person name="Castinel A."/>
            <person name="Donnadieu C."/>
            <person name="Desvignes T."/>
            <person name="Floi Bucao C."/>
            <person name="Jouanno E."/>
            <person name="Wen M."/>
            <person name="Mejri S."/>
            <person name="Dirks R."/>
            <person name="Jansen H."/>
            <person name="Henkel C."/>
            <person name="Chen W.J."/>
            <person name="Zahm M."/>
            <person name="Cabau C."/>
            <person name="Klopp C."/>
            <person name="Thompson A.W."/>
            <person name="Robinson-Rechavi M."/>
            <person name="Braasch I."/>
            <person name="Lecointre G."/>
            <person name="Bobe J."/>
            <person name="Postlethwait J.H."/>
            <person name="Berthelot C."/>
            <person name="Roest Crollius H."/>
            <person name="Guiguen Y."/>
        </authorList>
    </citation>
    <scope>NUCLEOTIDE SEQUENCE</scope>
    <source>
        <strain evidence="19">Concon-B</strain>
    </source>
</reference>
<evidence type="ECO:0000256" key="1">
    <source>
        <dbReference type="ARBA" id="ARBA00004544"/>
    </source>
</evidence>
<evidence type="ECO:0000256" key="16">
    <source>
        <dbReference type="SAM" id="MobiDB-lite"/>
    </source>
</evidence>
<dbReference type="SMART" id="SM00248">
    <property type="entry name" value="ANK"/>
    <property type="match status" value="6"/>
</dbReference>
<dbReference type="Pfam" id="PF12796">
    <property type="entry name" value="Ank_2"/>
    <property type="match status" value="1"/>
</dbReference>
<feature type="compositionally biased region" description="Polar residues" evidence="16">
    <location>
        <begin position="1480"/>
        <end position="1506"/>
    </location>
</feature>
<dbReference type="PROSITE" id="PS50297">
    <property type="entry name" value="ANK_REP_REGION"/>
    <property type="match status" value="3"/>
</dbReference>
<keyword evidence="7" id="KW-0677">Repeat</keyword>
<keyword evidence="4" id="KW-0488">Methylation</keyword>
<keyword evidence="6" id="KW-0597">Phosphoprotein</keyword>
<feature type="compositionally biased region" description="Polar residues" evidence="16">
    <location>
        <begin position="404"/>
        <end position="426"/>
    </location>
</feature>
<comment type="function">
    <text evidence="12">Regulates the dendritic spine distribution of CTTN/cortactin in hippocampal neurons, and thus controls dendritic spinogenesis and dendritic spine maintenance. Associates with the striatin-interacting phosphatase and kinase (STRIPAK) core complex to regulate dendritic spine distribution of the STRIPAK complex in hippocampal neurons.</text>
</comment>
<name>A0A9Q1DGA2_CONCO</name>
<dbReference type="InterPro" id="IPR050719">
    <property type="entry name" value="Cortactin-Actin_Reg"/>
</dbReference>
<dbReference type="Pfam" id="PF09727">
    <property type="entry name" value="CortBP2"/>
    <property type="match status" value="1"/>
</dbReference>
<dbReference type="Gene3D" id="1.25.40.20">
    <property type="entry name" value="Ankyrin repeat-containing domain"/>
    <property type="match status" value="2"/>
</dbReference>
<feature type="region of interest" description="Disordered" evidence="16">
    <location>
        <begin position="205"/>
        <end position="235"/>
    </location>
</feature>
<keyword evidence="5" id="KW-0963">Cytoplasm</keyword>
<organism evidence="19 20">
    <name type="scientific">Conger conger</name>
    <name type="common">Conger eel</name>
    <name type="synonym">Muraena conger</name>
    <dbReference type="NCBI Taxonomy" id="82655"/>
    <lineage>
        <taxon>Eukaryota</taxon>
        <taxon>Metazoa</taxon>
        <taxon>Chordata</taxon>
        <taxon>Craniata</taxon>
        <taxon>Vertebrata</taxon>
        <taxon>Euteleostomi</taxon>
        <taxon>Actinopterygii</taxon>
        <taxon>Neopterygii</taxon>
        <taxon>Teleostei</taxon>
        <taxon>Anguilliformes</taxon>
        <taxon>Congridae</taxon>
        <taxon>Conger</taxon>
    </lineage>
</organism>
<keyword evidence="8" id="KW-0770">Synapse</keyword>
<dbReference type="GO" id="GO:0043197">
    <property type="term" value="C:dendritic spine"/>
    <property type="evidence" value="ECO:0007669"/>
    <property type="project" value="UniProtKB-SubCell"/>
</dbReference>
<evidence type="ECO:0000259" key="17">
    <source>
        <dbReference type="Pfam" id="PF09727"/>
    </source>
</evidence>
<keyword evidence="20" id="KW-1185">Reference proteome</keyword>
<feature type="domain" description="CortBP2/NAV1-like AAA+ ATPase lid" evidence="18">
    <location>
        <begin position="1186"/>
        <end position="1261"/>
    </location>
</feature>
<evidence type="ECO:0000256" key="7">
    <source>
        <dbReference type="ARBA" id="ARBA00022737"/>
    </source>
</evidence>
<dbReference type="GO" id="GO:0051721">
    <property type="term" value="F:protein phosphatase 2A binding"/>
    <property type="evidence" value="ECO:0007669"/>
    <property type="project" value="TreeGrafter"/>
</dbReference>
<evidence type="ECO:0000256" key="5">
    <source>
        <dbReference type="ARBA" id="ARBA00022490"/>
    </source>
</evidence>
<feature type="repeat" description="ANK" evidence="14">
    <location>
        <begin position="767"/>
        <end position="790"/>
    </location>
</feature>
<evidence type="ECO:0000256" key="11">
    <source>
        <dbReference type="ARBA" id="ARBA00023273"/>
    </source>
</evidence>
<dbReference type="EMBL" id="JAFJMO010000008">
    <property type="protein sequence ID" value="KAJ8269031.1"/>
    <property type="molecule type" value="Genomic_DNA"/>
</dbReference>
<feature type="repeat" description="ANK" evidence="14">
    <location>
        <begin position="734"/>
        <end position="766"/>
    </location>
</feature>
<dbReference type="InterPro" id="IPR057568">
    <property type="entry name" value="CortBP2_NAV1-like_AAA_lid"/>
</dbReference>
<feature type="region of interest" description="Disordered" evidence="16">
    <location>
        <begin position="316"/>
        <end position="389"/>
    </location>
</feature>
<feature type="region of interest" description="Disordered" evidence="16">
    <location>
        <begin position="269"/>
        <end position="294"/>
    </location>
</feature>
<dbReference type="GO" id="GO:0015629">
    <property type="term" value="C:actin cytoskeleton"/>
    <property type="evidence" value="ECO:0007669"/>
    <property type="project" value="TreeGrafter"/>
</dbReference>
<keyword evidence="9 14" id="KW-0040">ANK repeat</keyword>
<feature type="region of interest" description="Disordered" evidence="16">
    <location>
        <begin position="401"/>
        <end position="549"/>
    </location>
</feature>
<gene>
    <name evidence="19" type="ORF">COCON_G00116380</name>
</gene>
<dbReference type="Proteomes" id="UP001152803">
    <property type="component" value="Unassembled WGS sequence"/>
</dbReference>
<evidence type="ECO:0000256" key="2">
    <source>
        <dbReference type="ARBA" id="ARBA00004552"/>
    </source>
</evidence>
<evidence type="ECO:0000256" key="3">
    <source>
        <dbReference type="ARBA" id="ARBA00017042"/>
    </source>
</evidence>
<dbReference type="PANTHER" id="PTHR23166:SF9">
    <property type="entry name" value="CTTNBP2 N-TERMINAL-LIKE PROTEIN"/>
    <property type="match status" value="1"/>
</dbReference>
<evidence type="ECO:0000256" key="15">
    <source>
        <dbReference type="SAM" id="Coils"/>
    </source>
</evidence>
<feature type="repeat" description="ANK" evidence="14">
    <location>
        <begin position="668"/>
        <end position="700"/>
    </location>
</feature>
<feature type="compositionally biased region" description="Polar residues" evidence="16">
    <location>
        <begin position="436"/>
        <end position="447"/>
    </location>
</feature>
<comment type="subunit">
    <text evidence="13">Interacts with CTTN/cortactin SH3 domain. Interacts with STRN, STRN4/zinedin and MOB4/phocein; this interactions mediate the association with the STRIPAK core complex and may regulate dendritic spine distribution of the STRIPAK complex in hippocampal neurons. Activation of glutamate receptors weakens the interaction with STRN and STRN4.</text>
</comment>
<keyword evidence="10 15" id="KW-0175">Coiled coil</keyword>
<comment type="caution">
    <text evidence="19">The sequence shown here is derived from an EMBL/GenBank/DDBJ whole genome shotgun (WGS) entry which is preliminary data.</text>
</comment>
<sequence>MATEGASGEKPPPVQTLATAVHGSIEAKCEFNVDSLSKPELLTLLSIMEGELEARDLVIEALRARRKETFIQERYACFTLTDPFLALQRDGQPGGGDKEGRSLGASPISVLEAVMAHCRKMQERMSAQLAAAEGRQKKLEQETVQLQSLQHEHRKLTAQLKVEREQNKRIVAMLVRECRQLAERMVEESQLFEELSLRLQAEAKASGQLEEDLRAERSKGQQMEARMEKQLSEMDVEREQLRACLGREEARCAELTEESEGLRRQLEELRTKRGTKAPSPTSTAPPPKPTASVAVETEPVSWRAASCQTDPAAEFGAEGLKNTPLTKTAGGSYGSASLPKTGVPRGQVYSGPGGLLQTENGPSGGETPPTFAPATPIHGLHSPATPTGVSPRVQAARYKFQAPPSEQDQNGTGAQSPRSRDVSPSNRDLVAKQQARHTVTQVLSRFTSPPAGGALRPGLPHSTSEGGPFPGRLSHPQIKSPTSGKIDRGNPPPVPPKKPGLSQAPSAPQPPLKVVGDGSRSPASGVGGPSKPATPVLPPKPALDLAGAGGAGPVPALTASQVGAHPAQGPEPQWAACAECRPVTVAVVRSPPINPVSASSCRPCDSDRPLAAASGWTSSIDPSLPSGDPAPLADGCTLLLEAATQGNVTLLSMLLNPDPKDISHTHEDTNAALFSAAQNGHTDCIKLLLAAGASAGASAANGLTPLHTAADRGHFRCLELLLGVVADVNCVATGGQSALFLACASGNPECVRALLDAAADRSLATADGETALHAAAAGGHVGSLELLLHHPSRQESSLLNLTNRDGWTPAYVAAANGYKKCLELLCVHSPHDLEQRDACNRTIHHVATDDCKNLLENLYSYRVLVRIQRGSEEQICMVDVLEDGPTVGTVAVHKDTRWEELSQALAETLSSHFHLLTGGEDGGRDLGLSADSVSSILIGNVDWNMDQEPLQSPWDLIRKCHCQHITVKLKGLQESALDELAYDSLIPLQLLNNYLRLVEQYRNVILHGLEGSCQGYIANQLSLCIKHRQEALGVGCDIITVEMEEDLSKEQLLETFINCGFLVPVNHGAAGRSVVMILEGLEKVSSLSELLGDLCDSLETRGVVYPVPLLHAQEGSCLHHFLEGGFLIGTLSKPHLQGAGLLLQQHFRWVQLRWDSEPLAGLLTRHLRRKLVHKMKGEVPAPADPLWRTMAWVCSVWQQLNSCVSRLGTPEALIGPQMFLSCPVIPGQTQAVVKWLTRLWNLVVVPRVEEAVIARVTVRKSPTQQQSPSNSNLSPNQQAVVKAALSILVNKVILQGCPLPRPEMDKHLSEFRGSRFPLSALGSYKGGGRRKGRDSAAWRRANTSPRKKSSPLSAWGSGGSLREGSLSSCDLHSSRKNATPLSCADGELTHYSLVSDDETDLMLQLQTMCSSKSEPDIRKIPPSSEDFIVFPGTRSGQTALPDNDEESAQTPATGRRHSSSHALSTPSSEKRPARPKSQLPVPSSKSLQGDQSTGSNSRTSSKTRQVPPSNNNNQSQDIWILQRDLHVNNNK</sequence>
<dbReference type="InterPro" id="IPR019131">
    <property type="entry name" value="Cortactin-binding_p2_N"/>
</dbReference>
<dbReference type="Pfam" id="PF13637">
    <property type="entry name" value="Ank_4"/>
    <property type="match status" value="1"/>
</dbReference>
<evidence type="ECO:0000256" key="10">
    <source>
        <dbReference type="ARBA" id="ARBA00023054"/>
    </source>
</evidence>
<evidence type="ECO:0000256" key="6">
    <source>
        <dbReference type="ARBA" id="ARBA00022553"/>
    </source>
</evidence>
<evidence type="ECO:0000256" key="8">
    <source>
        <dbReference type="ARBA" id="ARBA00023018"/>
    </source>
</evidence>
<proteinExistence type="predicted"/>
<evidence type="ECO:0000256" key="12">
    <source>
        <dbReference type="ARBA" id="ARBA00044742"/>
    </source>
</evidence>
<keyword evidence="11" id="KW-0966">Cell projection</keyword>
<evidence type="ECO:0000256" key="4">
    <source>
        <dbReference type="ARBA" id="ARBA00022481"/>
    </source>
</evidence>
<dbReference type="InterPro" id="IPR036770">
    <property type="entry name" value="Ankyrin_rpt-contain_sf"/>
</dbReference>
<feature type="region of interest" description="Disordered" evidence="16">
    <location>
        <begin position="1322"/>
        <end position="1361"/>
    </location>
</feature>
<evidence type="ECO:0000256" key="9">
    <source>
        <dbReference type="ARBA" id="ARBA00023043"/>
    </source>
</evidence>
<feature type="repeat" description="ANK" evidence="14">
    <location>
        <begin position="701"/>
        <end position="733"/>
    </location>
</feature>
<evidence type="ECO:0000256" key="13">
    <source>
        <dbReference type="ARBA" id="ARBA00044767"/>
    </source>
</evidence>
<evidence type="ECO:0000256" key="14">
    <source>
        <dbReference type="PROSITE-ProRule" id="PRU00023"/>
    </source>
</evidence>
<evidence type="ECO:0000313" key="19">
    <source>
        <dbReference type="EMBL" id="KAJ8269031.1"/>
    </source>
</evidence>
<feature type="compositionally biased region" description="Basic and acidic residues" evidence="16">
    <location>
        <begin position="211"/>
        <end position="235"/>
    </location>
</feature>
<dbReference type="GO" id="GO:0005938">
    <property type="term" value="C:cell cortex"/>
    <property type="evidence" value="ECO:0007669"/>
    <property type="project" value="UniProtKB-SubCell"/>
</dbReference>
<dbReference type="OrthoDB" id="6021133at2759"/>
<feature type="region of interest" description="Disordered" evidence="16">
    <location>
        <begin position="1412"/>
        <end position="1531"/>
    </location>
</feature>
<dbReference type="Pfam" id="PF25408">
    <property type="entry name" value="AAA_lid_NAV1"/>
    <property type="match status" value="1"/>
</dbReference>
<feature type="coiled-coil region" evidence="15">
    <location>
        <begin position="122"/>
        <end position="166"/>
    </location>
</feature>
<protein>
    <recommendedName>
        <fullName evidence="3">Cortactin-binding protein 2</fullName>
    </recommendedName>
</protein>
<feature type="compositionally biased region" description="Low complexity" evidence="16">
    <location>
        <begin position="1507"/>
        <end position="1516"/>
    </location>
</feature>